<keyword evidence="3" id="KW-0285">Flavoprotein</keyword>
<dbReference type="InterPro" id="IPR036188">
    <property type="entry name" value="FAD/NAD-bd_sf"/>
</dbReference>
<comment type="cofactor">
    <cofactor evidence="1">
        <name>FAD</name>
        <dbReference type="ChEBI" id="CHEBI:57692"/>
    </cofactor>
</comment>
<dbReference type="Proteomes" id="UP000199700">
    <property type="component" value="Chromosome"/>
</dbReference>
<dbReference type="STRING" id="629680.SAMN04489751_1656"/>
<dbReference type="GO" id="GO:0005737">
    <property type="term" value="C:cytoplasm"/>
    <property type="evidence" value="ECO:0007669"/>
    <property type="project" value="TreeGrafter"/>
</dbReference>
<organism evidence="7 8">
    <name type="scientific">Brevibacterium sandarakinum</name>
    <dbReference type="NCBI Taxonomy" id="629680"/>
    <lineage>
        <taxon>Bacteria</taxon>
        <taxon>Bacillati</taxon>
        <taxon>Actinomycetota</taxon>
        <taxon>Actinomycetes</taxon>
        <taxon>Micrococcales</taxon>
        <taxon>Brevibacteriaceae</taxon>
        <taxon>Brevibacterium</taxon>
    </lineage>
</organism>
<dbReference type="Gene3D" id="3.50.50.60">
    <property type="entry name" value="FAD/NAD(P)-binding domain"/>
    <property type="match status" value="1"/>
</dbReference>
<feature type="domain" description="FAD dependent oxidoreductase" evidence="6">
    <location>
        <begin position="5"/>
        <end position="361"/>
    </location>
</feature>
<dbReference type="InterPro" id="IPR006076">
    <property type="entry name" value="FAD-dep_OxRdtase"/>
</dbReference>
<evidence type="ECO:0000259" key="6">
    <source>
        <dbReference type="Pfam" id="PF01266"/>
    </source>
</evidence>
<dbReference type="SUPFAM" id="SSF51905">
    <property type="entry name" value="FAD/NAD(P)-binding domain"/>
    <property type="match status" value="1"/>
</dbReference>
<dbReference type="GO" id="GO:0016491">
    <property type="term" value="F:oxidoreductase activity"/>
    <property type="evidence" value="ECO:0007669"/>
    <property type="project" value="UniProtKB-KW"/>
</dbReference>
<dbReference type="Pfam" id="PF01266">
    <property type="entry name" value="DAO"/>
    <property type="match status" value="1"/>
</dbReference>
<dbReference type="NCBIfam" id="TIGR03364">
    <property type="entry name" value="HpnW_proposed"/>
    <property type="match status" value="1"/>
</dbReference>
<reference evidence="7" key="1">
    <citation type="submission" date="2016-10" db="EMBL/GenBank/DDBJ databases">
        <authorList>
            <person name="Varghese N."/>
            <person name="Submissions S."/>
        </authorList>
    </citation>
    <scope>NUCLEOTIDE SEQUENCE [LARGE SCALE GENOMIC DNA]</scope>
    <source>
        <strain evidence="7">DSM 22082</strain>
    </source>
</reference>
<evidence type="ECO:0000256" key="3">
    <source>
        <dbReference type="ARBA" id="ARBA00022630"/>
    </source>
</evidence>
<dbReference type="PANTHER" id="PTHR13847:SF286">
    <property type="entry name" value="D-AMINO ACID DEHYDROGENASE"/>
    <property type="match status" value="1"/>
</dbReference>
<keyword evidence="8" id="KW-1185">Reference proteome</keyword>
<name>A0A1H1QXD1_BRESA</name>
<evidence type="ECO:0000256" key="4">
    <source>
        <dbReference type="ARBA" id="ARBA00023002"/>
    </source>
</evidence>
<sequence length="394" mass="41668">MSKTDLIIVGSGILGLATAFRAHRQGRSVRVIDRSARPVGSSIQNFGHACFTGQADDSQDLAMASRDGWLEAAAATGIWAAETGSFIPAMTEPELRVLQEFADHRGPDQATMLCAEEVAAAIGNPSLGAIGGAHLPLDMRVDPREAAPALASWLAGEGVEFTWNTTVTEVADGTVSTNRGDVHGEQVVVCPGYQLTSLFPEIAEAHGVRICTLVMSLIERPQRIPSGFAMLTGTSLARYDGFAAMPGASALREDLTEREPGLVDVIANLMVTDIPGGLLIGDSHAYDLSPEPFIDARVGDLLLNRATSILGIDEPVVRQRWLGQYADSTETNLILERPDARTTVAVVTSGIGMTLSFGIADRILGEEAGASQTRPAPHSQSLAPTADEVVMSDQ</sequence>
<keyword evidence="4" id="KW-0560">Oxidoreductase</keyword>
<dbReference type="EMBL" id="LT629739">
    <property type="protein sequence ID" value="SDS28087.1"/>
    <property type="molecule type" value="Genomic_DNA"/>
</dbReference>
<evidence type="ECO:0000256" key="2">
    <source>
        <dbReference type="ARBA" id="ARBA00009410"/>
    </source>
</evidence>
<gene>
    <name evidence="7" type="ORF">SAMN04489751_1656</name>
</gene>
<accession>A0A1H1QXD1</accession>
<evidence type="ECO:0000313" key="8">
    <source>
        <dbReference type="Proteomes" id="UP000199700"/>
    </source>
</evidence>
<evidence type="ECO:0000256" key="1">
    <source>
        <dbReference type="ARBA" id="ARBA00001974"/>
    </source>
</evidence>
<feature type="compositionally biased region" description="Polar residues" evidence="5">
    <location>
        <begin position="370"/>
        <end position="383"/>
    </location>
</feature>
<dbReference type="RefSeq" id="WP_231939089.1">
    <property type="nucleotide sequence ID" value="NZ_LT629739.1"/>
</dbReference>
<dbReference type="AlphaFoldDB" id="A0A1H1QXD1"/>
<dbReference type="InterPro" id="IPR017741">
    <property type="entry name" value="FAD-dependent_OxRdtase_HpnW"/>
</dbReference>
<evidence type="ECO:0000256" key="5">
    <source>
        <dbReference type="SAM" id="MobiDB-lite"/>
    </source>
</evidence>
<comment type="similarity">
    <text evidence="2">Belongs to the DadA oxidoreductase family.</text>
</comment>
<protein>
    <submittedName>
        <fullName evidence="7">FAD dependent oxidoreductase TIGR03364</fullName>
    </submittedName>
</protein>
<proteinExistence type="inferred from homology"/>
<feature type="region of interest" description="Disordered" evidence="5">
    <location>
        <begin position="369"/>
        <end position="394"/>
    </location>
</feature>
<dbReference type="PANTHER" id="PTHR13847">
    <property type="entry name" value="SARCOSINE DEHYDROGENASE-RELATED"/>
    <property type="match status" value="1"/>
</dbReference>
<evidence type="ECO:0000313" key="7">
    <source>
        <dbReference type="EMBL" id="SDS28087.1"/>
    </source>
</evidence>
<dbReference type="Gene3D" id="3.30.9.10">
    <property type="entry name" value="D-Amino Acid Oxidase, subunit A, domain 2"/>
    <property type="match status" value="1"/>
</dbReference>